<dbReference type="SMART" id="SM00015">
    <property type="entry name" value="IQ"/>
    <property type="match status" value="3"/>
</dbReference>
<dbReference type="Gene3D" id="1.20.5.190">
    <property type="match status" value="1"/>
</dbReference>
<dbReference type="AlphaFoldDB" id="A0A3P3YL78"/>
<feature type="region of interest" description="Disordered" evidence="1">
    <location>
        <begin position="1"/>
        <end position="38"/>
    </location>
</feature>
<organism evidence="2 3">
    <name type="scientific">Plasmodiophora brassicae</name>
    <name type="common">Clubroot disease agent</name>
    <dbReference type="NCBI Taxonomy" id="37360"/>
    <lineage>
        <taxon>Eukaryota</taxon>
        <taxon>Sar</taxon>
        <taxon>Rhizaria</taxon>
        <taxon>Endomyxa</taxon>
        <taxon>Phytomyxea</taxon>
        <taxon>Plasmodiophorida</taxon>
        <taxon>Plasmodiophoridae</taxon>
        <taxon>Plasmodiophora</taxon>
    </lineage>
</organism>
<geneLocation type="mitochondrion" evidence="2"/>
<evidence type="ECO:0000313" key="2">
    <source>
        <dbReference type="EMBL" id="SPR00946.1"/>
    </source>
</evidence>
<sequence length="515" mass="59742">MSSRPKQTDCCTPRRRRRPFSRAPSHYGRIKQEPRTHRAQTTLPALHGDALLANPVTYRYPDSIRPAAAMAPPTNRRERRDLIRQWPKGPSPLGTLRAAAIEIQRVYRGFLARRRLRDPGPRRKPAPPRPKTPVPINLVAKYLLEKNDEDSRTISPNKGTDYFSWVAIKLQRWWRRILARREYQRRISVVFRTAARVLQRRWRERRAIRRAQLLVQLESEAAPGIANAYSRAAYTMQFKSAARIQRVFRAYMQRKVYAFYRDLIKSKEADDARVILRAVNPAEAGLLDAAAGLHVRLRLGGSTFPPTIFYKIFTHINVSDIGAFAPRPYDLEATARTRRRRLWVVAAPDDDPSPKDKWYERIENNGWRPVQHSVLSREWVPGEGDQSATAFHFSKVRRRADVQRRKKMKKLAWLRKMYGIAKSTDTTFNEDRGPEAYEVDYLMSRIDAVHRAPEQVPVKVLVELEDEAAELLAWSDNLDYDAYVSTWTSLATVGINVAETDNLRRLRTTPNDFHF</sequence>
<evidence type="ECO:0000256" key="1">
    <source>
        <dbReference type="SAM" id="MobiDB-lite"/>
    </source>
</evidence>
<protein>
    <submittedName>
        <fullName evidence="2">Uncharacterized protein</fullName>
    </submittedName>
</protein>
<dbReference type="PANTHER" id="PTHR33504">
    <property type="entry name" value="NADH DEHYDROGENASE (UBIQUINONE) 1 BETA SUBCOMPLEX, 4"/>
    <property type="match status" value="1"/>
</dbReference>
<dbReference type="PROSITE" id="PS50096">
    <property type="entry name" value="IQ"/>
    <property type="match status" value="3"/>
</dbReference>
<dbReference type="InterPro" id="IPR000048">
    <property type="entry name" value="IQ_motif_EF-hand-BS"/>
</dbReference>
<dbReference type="Pfam" id="PF00612">
    <property type="entry name" value="IQ"/>
    <property type="match status" value="3"/>
</dbReference>
<dbReference type="PANTHER" id="PTHR33504:SF2">
    <property type="entry name" value="PROTEIN MFI"/>
    <property type="match status" value="1"/>
</dbReference>
<name>A0A3P3YL78_PLABS</name>
<keyword evidence="2" id="KW-0496">Mitochondrion</keyword>
<dbReference type="EMBL" id="OVEO01000016">
    <property type="protein sequence ID" value="SPR00946.1"/>
    <property type="molecule type" value="Genomic_DNA"/>
</dbReference>
<dbReference type="Proteomes" id="UP000290189">
    <property type="component" value="Unassembled WGS sequence"/>
</dbReference>
<gene>
    <name evidence="2" type="ORF">PLBR_LOCUS8161</name>
</gene>
<accession>A0A3P3YL78</accession>
<proteinExistence type="predicted"/>
<evidence type="ECO:0000313" key="3">
    <source>
        <dbReference type="Proteomes" id="UP000290189"/>
    </source>
</evidence>
<reference evidence="2 3" key="1">
    <citation type="submission" date="2018-03" db="EMBL/GenBank/DDBJ databases">
        <authorList>
            <person name="Fogelqvist J."/>
        </authorList>
    </citation>
    <scope>NUCLEOTIDE SEQUENCE [LARGE SCALE GENOMIC DNA]</scope>
</reference>